<dbReference type="PROSITE" id="PS00708">
    <property type="entry name" value="PRO_ENDOPEP_SER"/>
    <property type="match status" value="1"/>
</dbReference>
<feature type="signal peptide" evidence="2">
    <location>
        <begin position="1"/>
        <end position="19"/>
    </location>
</feature>
<dbReference type="Pfam" id="PF00326">
    <property type="entry name" value="Peptidase_S9"/>
    <property type="match status" value="1"/>
</dbReference>
<evidence type="ECO:0000256" key="2">
    <source>
        <dbReference type="SAM" id="SignalP"/>
    </source>
</evidence>
<dbReference type="Gene3D" id="3.40.50.1820">
    <property type="entry name" value="alpha/beta hydrolase"/>
    <property type="match status" value="1"/>
</dbReference>
<protein>
    <submittedName>
        <fullName evidence="4">S9 family peptidase</fullName>
    </submittedName>
</protein>
<feature type="chain" id="PRO_5035229673" evidence="2">
    <location>
        <begin position="20"/>
        <end position="635"/>
    </location>
</feature>
<accession>A0A8J6IRK3</accession>
<dbReference type="Proteomes" id="UP000601768">
    <property type="component" value="Unassembled WGS sequence"/>
</dbReference>
<reference evidence="4" key="1">
    <citation type="journal article" date="2018" name="Int. J. Syst. Evol. Microbiol.">
        <title>Neptunicella marina gen. nov., sp. nov., isolated from surface seawater.</title>
        <authorList>
            <person name="Liu X."/>
            <person name="Lai Q."/>
            <person name="Du Y."/>
            <person name="Zhang X."/>
            <person name="Liu Z."/>
            <person name="Sun F."/>
            <person name="Shao Z."/>
        </authorList>
    </citation>
    <scope>NUCLEOTIDE SEQUENCE</scope>
    <source>
        <strain evidence="4">S27-2</strain>
    </source>
</reference>
<dbReference type="AlphaFoldDB" id="A0A8J6IRK3"/>
<feature type="domain" description="Peptidase S9 prolyl oligopeptidase catalytic" evidence="3">
    <location>
        <begin position="429"/>
        <end position="634"/>
    </location>
</feature>
<dbReference type="SUPFAM" id="SSF82171">
    <property type="entry name" value="DPP6 N-terminal domain-like"/>
    <property type="match status" value="1"/>
</dbReference>
<dbReference type="InterPro" id="IPR001375">
    <property type="entry name" value="Peptidase_S9_cat"/>
</dbReference>
<dbReference type="RefSeq" id="WP_186505565.1">
    <property type="nucleotide sequence ID" value="NZ_JACNEP010000002.1"/>
</dbReference>
<evidence type="ECO:0000313" key="5">
    <source>
        <dbReference type="Proteomes" id="UP000601768"/>
    </source>
</evidence>
<name>A0A8J6IRK3_9ALTE</name>
<dbReference type="PANTHER" id="PTHR42776">
    <property type="entry name" value="SERINE PEPTIDASE S9 FAMILY MEMBER"/>
    <property type="match status" value="1"/>
</dbReference>
<gene>
    <name evidence="4" type="ORF">H8B19_04435</name>
</gene>
<dbReference type="InterPro" id="IPR002471">
    <property type="entry name" value="Pept_S9_AS"/>
</dbReference>
<sequence length="635" mass="73276">MYKTLCCLLIISISQFTAASEFKWDDFAQLPIVEQPQISPDGTKIAAIYNTPDGASVIYSQFPTLDFSILAKLKLGRDRVDQVSWSGNRYIIISASYPQWLRGEFYRVSRLYAFDLETQQSRELTLRKFTKNSWYEYQTFTIVSNLKNDEDHILVSTYDDLDAGYSVFEVDLSNGKYEKIQNNEHNIHYWSADKNGVVRLGIERHKDDEKITRTIWYREKEGADLKKLYTRTLGEGITFNVIGVNDDGNKAYVLSDRETGKQSLWLFDIVSGKFEKLIYSNPDYDVENGLLNSQGELIGAYYSDDYLRKFYFDEKDSEQEKFLSKLLKSEHVYIVSRSQDKTKILFAKTEDNKPATYFYFDSTAKKAGIWVSEYPALNKRQFPHVQNFSFVTSDNVELHGYLTLPPNIKHPPLIVMPHGGPHSRDYKYFDPEIQYLATQGYAVLQVNFRGSEGFGTQFESSGYFEWGKKMQQDVYEAMDWVINSGKVSRGKACILGKSYGGYVALTASFQQPERFDCIISVSGISDLQELVEDDDNQGMYTGHIVNVSDEKAVKALADVSAINHINQIKSPILLIHGNKDTRVHYEQSEDFYDKAKRNKNIQYIEVENGTHFFDEQKSKQLYFEEVTKFLDTYLH</sequence>
<keyword evidence="1" id="KW-0378">Hydrolase</keyword>
<dbReference type="GO" id="GO:0006508">
    <property type="term" value="P:proteolysis"/>
    <property type="evidence" value="ECO:0007669"/>
    <property type="project" value="InterPro"/>
</dbReference>
<reference evidence="4" key="2">
    <citation type="submission" date="2020-08" db="EMBL/GenBank/DDBJ databases">
        <authorList>
            <person name="Lai Q."/>
        </authorList>
    </citation>
    <scope>NUCLEOTIDE SEQUENCE</scope>
    <source>
        <strain evidence="4">S27-2</strain>
    </source>
</reference>
<dbReference type="InterPro" id="IPR029058">
    <property type="entry name" value="AB_hydrolase_fold"/>
</dbReference>
<evidence type="ECO:0000256" key="1">
    <source>
        <dbReference type="ARBA" id="ARBA00022801"/>
    </source>
</evidence>
<proteinExistence type="predicted"/>
<dbReference type="GO" id="GO:0004252">
    <property type="term" value="F:serine-type endopeptidase activity"/>
    <property type="evidence" value="ECO:0007669"/>
    <property type="project" value="InterPro"/>
</dbReference>
<organism evidence="4 5">
    <name type="scientific">Neptunicella marina</name>
    <dbReference type="NCBI Taxonomy" id="2125989"/>
    <lineage>
        <taxon>Bacteria</taxon>
        <taxon>Pseudomonadati</taxon>
        <taxon>Pseudomonadota</taxon>
        <taxon>Gammaproteobacteria</taxon>
        <taxon>Alteromonadales</taxon>
        <taxon>Alteromonadaceae</taxon>
        <taxon>Neptunicella</taxon>
    </lineage>
</organism>
<evidence type="ECO:0000313" key="4">
    <source>
        <dbReference type="EMBL" id="MBC3765109.1"/>
    </source>
</evidence>
<comment type="caution">
    <text evidence="4">The sequence shown here is derived from an EMBL/GenBank/DDBJ whole genome shotgun (WGS) entry which is preliminary data.</text>
</comment>
<dbReference type="EMBL" id="JACNEP010000002">
    <property type="protein sequence ID" value="MBC3765109.1"/>
    <property type="molecule type" value="Genomic_DNA"/>
</dbReference>
<evidence type="ECO:0000259" key="3">
    <source>
        <dbReference type="Pfam" id="PF00326"/>
    </source>
</evidence>
<keyword evidence="2" id="KW-0732">Signal</keyword>
<dbReference type="SUPFAM" id="SSF53474">
    <property type="entry name" value="alpha/beta-Hydrolases"/>
    <property type="match status" value="1"/>
</dbReference>
<dbReference type="PANTHER" id="PTHR42776:SF27">
    <property type="entry name" value="DIPEPTIDYL PEPTIDASE FAMILY MEMBER 6"/>
    <property type="match status" value="1"/>
</dbReference>
<keyword evidence="5" id="KW-1185">Reference proteome</keyword>